<feature type="region of interest" description="Disordered" evidence="1">
    <location>
        <begin position="1"/>
        <end position="45"/>
    </location>
</feature>
<dbReference type="Proteomes" id="UP000324222">
    <property type="component" value="Unassembled WGS sequence"/>
</dbReference>
<protein>
    <submittedName>
        <fullName evidence="2">Uncharacterized protein</fullName>
    </submittedName>
</protein>
<gene>
    <name evidence="2" type="ORF">E2C01_082191</name>
</gene>
<proteinExistence type="predicted"/>
<evidence type="ECO:0000313" key="2">
    <source>
        <dbReference type="EMBL" id="MPC87331.1"/>
    </source>
</evidence>
<sequence length="45" mass="4958">MAIPLPLRIPRPLPPMPPTTHRPGLLPQDVAHETPNLLSQQEESA</sequence>
<feature type="compositionally biased region" description="Polar residues" evidence="1">
    <location>
        <begin position="36"/>
        <end position="45"/>
    </location>
</feature>
<evidence type="ECO:0000313" key="3">
    <source>
        <dbReference type="Proteomes" id="UP000324222"/>
    </source>
</evidence>
<evidence type="ECO:0000256" key="1">
    <source>
        <dbReference type="SAM" id="MobiDB-lite"/>
    </source>
</evidence>
<comment type="caution">
    <text evidence="2">The sequence shown here is derived from an EMBL/GenBank/DDBJ whole genome shotgun (WGS) entry which is preliminary data.</text>
</comment>
<name>A0A5B7IP99_PORTR</name>
<accession>A0A5B7IP99</accession>
<dbReference type="EMBL" id="VSRR010074176">
    <property type="protein sequence ID" value="MPC87331.1"/>
    <property type="molecule type" value="Genomic_DNA"/>
</dbReference>
<feature type="compositionally biased region" description="Pro residues" evidence="1">
    <location>
        <begin position="7"/>
        <end position="20"/>
    </location>
</feature>
<dbReference type="AlphaFoldDB" id="A0A5B7IP99"/>
<organism evidence="2 3">
    <name type="scientific">Portunus trituberculatus</name>
    <name type="common">Swimming crab</name>
    <name type="synonym">Neptunus trituberculatus</name>
    <dbReference type="NCBI Taxonomy" id="210409"/>
    <lineage>
        <taxon>Eukaryota</taxon>
        <taxon>Metazoa</taxon>
        <taxon>Ecdysozoa</taxon>
        <taxon>Arthropoda</taxon>
        <taxon>Crustacea</taxon>
        <taxon>Multicrustacea</taxon>
        <taxon>Malacostraca</taxon>
        <taxon>Eumalacostraca</taxon>
        <taxon>Eucarida</taxon>
        <taxon>Decapoda</taxon>
        <taxon>Pleocyemata</taxon>
        <taxon>Brachyura</taxon>
        <taxon>Eubrachyura</taxon>
        <taxon>Portunoidea</taxon>
        <taxon>Portunidae</taxon>
        <taxon>Portuninae</taxon>
        <taxon>Portunus</taxon>
    </lineage>
</organism>
<keyword evidence="3" id="KW-1185">Reference proteome</keyword>
<reference evidence="2 3" key="1">
    <citation type="submission" date="2019-05" db="EMBL/GenBank/DDBJ databases">
        <title>Another draft genome of Portunus trituberculatus and its Hox gene families provides insights of decapod evolution.</title>
        <authorList>
            <person name="Jeong J.-H."/>
            <person name="Song I."/>
            <person name="Kim S."/>
            <person name="Choi T."/>
            <person name="Kim D."/>
            <person name="Ryu S."/>
            <person name="Kim W."/>
        </authorList>
    </citation>
    <scope>NUCLEOTIDE SEQUENCE [LARGE SCALE GENOMIC DNA]</scope>
    <source>
        <tissue evidence="2">Muscle</tissue>
    </source>
</reference>